<dbReference type="GO" id="GO:0005634">
    <property type="term" value="C:nucleus"/>
    <property type="evidence" value="ECO:0007669"/>
    <property type="project" value="UniProtKB-SubCell"/>
</dbReference>
<dbReference type="OrthoDB" id="677315at2759"/>
<dbReference type="InterPro" id="IPR025927">
    <property type="entry name" value="Znf_KANL2-like"/>
</dbReference>
<evidence type="ECO:0000259" key="15">
    <source>
        <dbReference type="Pfam" id="PF13891"/>
    </source>
</evidence>
<evidence type="ECO:0000256" key="6">
    <source>
        <dbReference type="ARBA" id="ARBA00022843"/>
    </source>
</evidence>
<keyword evidence="9" id="KW-0539">Nucleus</keyword>
<gene>
    <name evidence="16" type="primary">KANSL2</name>
    <name evidence="16" type="ORF">FJT64_007570</name>
</gene>
<evidence type="ECO:0000256" key="8">
    <source>
        <dbReference type="ARBA" id="ARBA00023128"/>
    </source>
</evidence>
<feature type="compositionally biased region" description="Low complexity" evidence="14">
    <location>
        <begin position="445"/>
        <end position="454"/>
    </location>
</feature>
<evidence type="ECO:0000313" key="16">
    <source>
        <dbReference type="EMBL" id="KAF0294830.1"/>
    </source>
</evidence>
<protein>
    <recommendedName>
        <fullName evidence="3">KAT8 regulatory NSL complex subunit 2</fullName>
    </recommendedName>
    <alternativeName>
        <fullName evidence="11">NSL complex protein NSL2</fullName>
    </alternativeName>
    <alternativeName>
        <fullName evidence="10">Non-specific lethal 2 homolog</fullName>
    </alternativeName>
</protein>
<keyword evidence="17" id="KW-1185">Reference proteome</keyword>
<sequence length="484" mass="52264">MPRIRQMRGGRRVESHPTRVSVGTVCRHPHHFCQKECLEGFSFCSAHILEDRSAPYRPCAFVYSNGRKCGTPVPKKDSFMQCQDHRRRILLARERAERARPPKESVAVVVEQIQQSIASAAAAAAAGPPGSTSGAGPSSTGEGWEAAQRALQYGSDSESGEGEAEGDRTVEGPLEPSLSSDECLSGLSDDEHTVLRHAGVYTDDEVIRLAERRLRRLQHLYLGQFERLQHVMKNKRRAFLLEVAREKEAMKSISGAPRETVAEQEAYDLLRAYGHHQKTAGKDYWFWQQRLEKRAAEAGSARTRPLTRCAHAEGRVRCTLRTVPLSKFCLKHIIQDQHQVLFRPCGGGSTADPCPTPVAGIQPETRCKLHTPLPEDGPVRMPQPPPDPVETILGELDGDDLALDETQSELVASIANTLMASAGRLETAAGGASEPPPGGAGGAGSKSDSADGSGQRSEVSSEVDVTGGTRSGSPSDGAEVTVTG</sequence>
<evidence type="ECO:0000256" key="3">
    <source>
        <dbReference type="ARBA" id="ARBA00015508"/>
    </source>
</evidence>
<accession>A0A6A4VTS2</accession>
<feature type="region of interest" description="Disordered" evidence="14">
    <location>
        <begin position="426"/>
        <end position="484"/>
    </location>
</feature>
<dbReference type="PANTHER" id="PTHR13453:SF1">
    <property type="entry name" value="KAT8 REGULATORY NSL COMPLEX SUBUNIT 2"/>
    <property type="match status" value="1"/>
</dbReference>
<dbReference type="GO" id="GO:0005739">
    <property type="term" value="C:mitochondrion"/>
    <property type="evidence" value="ECO:0007669"/>
    <property type="project" value="UniProtKB-SubCell"/>
</dbReference>
<keyword evidence="5" id="KW-0597">Phosphoprotein</keyword>
<evidence type="ECO:0000256" key="4">
    <source>
        <dbReference type="ARBA" id="ARBA00022499"/>
    </source>
</evidence>
<evidence type="ECO:0000256" key="12">
    <source>
        <dbReference type="ARBA" id="ARBA00093359"/>
    </source>
</evidence>
<evidence type="ECO:0000256" key="2">
    <source>
        <dbReference type="ARBA" id="ARBA00004173"/>
    </source>
</evidence>
<dbReference type="AlphaFoldDB" id="A0A6A4VTS2"/>
<evidence type="ECO:0000313" key="17">
    <source>
        <dbReference type="Proteomes" id="UP000440578"/>
    </source>
</evidence>
<evidence type="ECO:0000256" key="5">
    <source>
        <dbReference type="ARBA" id="ARBA00022553"/>
    </source>
</evidence>
<proteinExistence type="predicted"/>
<evidence type="ECO:0000256" key="14">
    <source>
        <dbReference type="SAM" id="MobiDB-lite"/>
    </source>
</evidence>
<feature type="region of interest" description="Disordered" evidence="14">
    <location>
        <begin position="121"/>
        <end position="186"/>
    </location>
</feature>
<dbReference type="PANTHER" id="PTHR13453">
    <property type="entry name" value="KAT8 REGULATORY NSL COMPLEX SUBUNIT 2"/>
    <property type="match status" value="1"/>
</dbReference>
<comment type="subunit">
    <text evidence="13">Component of the NSL complex at least composed of KAT8/MOF, KANSL1, KANSL2, KANSL3, MCRS1, PHF20, OGT1/OGT, WDR5 and HCFC1.</text>
</comment>
<dbReference type="GO" id="GO:0044545">
    <property type="term" value="C:NSL complex"/>
    <property type="evidence" value="ECO:0007669"/>
    <property type="project" value="TreeGrafter"/>
</dbReference>
<comment type="function">
    <text evidence="12">Non-catalytic component of the NSL histone acetyltransferase complex, a multiprotein complex that mediates histone H4 acetylation at 'Lys-5'- and 'Lys-8' (H4K5ac and H4K8ac) at transcription start sites and promotes transcription initiation. Required for NSL complex stability and for transcription of intraciliary transport genes in both ciliated and non-ciliated cells by regulating histone H4 acetylation at 'Lys-5'- and 'Lys-12' (H4K5ac and H4K12ac). This is necessary for cilium assembly in ciliated cells and for organization of the microtubule cytoskeleton in non-ciliated cells. Required within the NSL complex to maintain nuclear architecture stability by promoting KAT8-mediated acetylation of lamin LMNA.</text>
</comment>
<keyword evidence="7" id="KW-0156">Chromatin regulator</keyword>
<dbReference type="GO" id="GO:0006325">
    <property type="term" value="P:chromatin organization"/>
    <property type="evidence" value="ECO:0007669"/>
    <property type="project" value="UniProtKB-KW"/>
</dbReference>
<evidence type="ECO:0000256" key="10">
    <source>
        <dbReference type="ARBA" id="ARBA00032947"/>
    </source>
</evidence>
<keyword evidence="6" id="KW-0832">Ubl conjugation</keyword>
<evidence type="ECO:0000256" key="1">
    <source>
        <dbReference type="ARBA" id="ARBA00004123"/>
    </source>
</evidence>
<reference evidence="16 17" key="1">
    <citation type="submission" date="2019-07" db="EMBL/GenBank/DDBJ databases">
        <title>Draft genome assembly of a fouling barnacle, Amphibalanus amphitrite (Darwin, 1854): The first reference genome for Thecostraca.</title>
        <authorList>
            <person name="Kim W."/>
        </authorList>
    </citation>
    <scope>NUCLEOTIDE SEQUENCE [LARGE SCALE GENOMIC DNA]</scope>
    <source>
        <strain evidence="16">SNU_AA5</strain>
        <tissue evidence="16">Soma without cirri and trophi</tissue>
    </source>
</reference>
<evidence type="ECO:0000256" key="7">
    <source>
        <dbReference type="ARBA" id="ARBA00022853"/>
    </source>
</evidence>
<evidence type="ECO:0000256" key="13">
    <source>
        <dbReference type="ARBA" id="ARBA00093543"/>
    </source>
</evidence>
<feature type="domain" description="KANL2-like probable zinc-finger" evidence="15">
    <location>
        <begin position="26"/>
        <end position="85"/>
    </location>
</feature>
<dbReference type="EMBL" id="VIIS01001656">
    <property type="protein sequence ID" value="KAF0294830.1"/>
    <property type="molecule type" value="Genomic_DNA"/>
</dbReference>
<name>A0A6A4VTS2_AMPAM</name>
<evidence type="ECO:0000256" key="11">
    <source>
        <dbReference type="ARBA" id="ARBA00033378"/>
    </source>
</evidence>
<comment type="caution">
    <text evidence="16">The sequence shown here is derived from an EMBL/GenBank/DDBJ whole genome shotgun (WGS) entry which is preliminary data.</text>
</comment>
<comment type="subcellular location">
    <subcellularLocation>
        <location evidence="2">Mitochondrion</location>
    </subcellularLocation>
    <subcellularLocation>
        <location evidence="1">Nucleus</location>
    </subcellularLocation>
</comment>
<feature type="compositionally biased region" description="Low complexity" evidence="14">
    <location>
        <begin position="121"/>
        <end position="141"/>
    </location>
</feature>
<keyword evidence="4" id="KW-1017">Isopeptide bond</keyword>
<dbReference type="InterPro" id="IPR026316">
    <property type="entry name" value="NSL2"/>
</dbReference>
<dbReference type="Proteomes" id="UP000440578">
    <property type="component" value="Unassembled WGS sequence"/>
</dbReference>
<evidence type="ECO:0000256" key="9">
    <source>
        <dbReference type="ARBA" id="ARBA00023242"/>
    </source>
</evidence>
<organism evidence="16 17">
    <name type="scientific">Amphibalanus amphitrite</name>
    <name type="common">Striped barnacle</name>
    <name type="synonym">Balanus amphitrite</name>
    <dbReference type="NCBI Taxonomy" id="1232801"/>
    <lineage>
        <taxon>Eukaryota</taxon>
        <taxon>Metazoa</taxon>
        <taxon>Ecdysozoa</taxon>
        <taxon>Arthropoda</taxon>
        <taxon>Crustacea</taxon>
        <taxon>Multicrustacea</taxon>
        <taxon>Cirripedia</taxon>
        <taxon>Thoracica</taxon>
        <taxon>Thoracicalcarea</taxon>
        <taxon>Balanomorpha</taxon>
        <taxon>Balanoidea</taxon>
        <taxon>Balanidae</taxon>
        <taxon>Amphibalaninae</taxon>
        <taxon>Amphibalanus</taxon>
    </lineage>
</organism>
<keyword evidence="8" id="KW-0496">Mitochondrion</keyword>
<feature type="domain" description="KANL2-like probable zinc-finger" evidence="15">
    <location>
        <begin position="315"/>
        <end position="371"/>
    </location>
</feature>
<dbReference type="Pfam" id="PF13891">
    <property type="entry name" value="zf-C3HC3H_KANSL2"/>
    <property type="match status" value="2"/>
</dbReference>